<proteinExistence type="predicted"/>
<feature type="region of interest" description="Disordered" evidence="1">
    <location>
        <begin position="23"/>
        <end position="72"/>
    </location>
</feature>
<feature type="compositionally biased region" description="Basic and acidic residues" evidence="1">
    <location>
        <begin position="55"/>
        <end position="72"/>
    </location>
</feature>
<organism evidence="2 3">
    <name type="scientific">Fusarium ambrosium</name>
    <dbReference type="NCBI Taxonomy" id="131363"/>
    <lineage>
        <taxon>Eukaryota</taxon>
        <taxon>Fungi</taxon>
        <taxon>Dikarya</taxon>
        <taxon>Ascomycota</taxon>
        <taxon>Pezizomycotina</taxon>
        <taxon>Sordariomycetes</taxon>
        <taxon>Hypocreomycetidae</taxon>
        <taxon>Hypocreales</taxon>
        <taxon>Nectriaceae</taxon>
        <taxon>Fusarium</taxon>
        <taxon>Fusarium solani species complex</taxon>
    </lineage>
</organism>
<dbReference type="AlphaFoldDB" id="A0A428TIX2"/>
<name>A0A428TIX2_9HYPO</name>
<protein>
    <submittedName>
        <fullName evidence="2">Uncharacterized protein</fullName>
    </submittedName>
</protein>
<evidence type="ECO:0000313" key="3">
    <source>
        <dbReference type="Proteomes" id="UP000288429"/>
    </source>
</evidence>
<gene>
    <name evidence="2" type="ORF">CDV31_011132</name>
</gene>
<evidence type="ECO:0000313" key="2">
    <source>
        <dbReference type="EMBL" id="RSM01988.1"/>
    </source>
</evidence>
<feature type="compositionally biased region" description="Low complexity" evidence="1">
    <location>
        <begin position="191"/>
        <end position="209"/>
    </location>
</feature>
<comment type="caution">
    <text evidence="2">The sequence shown here is derived from an EMBL/GenBank/DDBJ whole genome shotgun (WGS) entry which is preliminary data.</text>
</comment>
<keyword evidence="3" id="KW-1185">Reference proteome</keyword>
<feature type="compositionally biased region" description="Pro residues" evidence="1">
    <location>
        <begin position="180"/>
        <end position="190"/>
    </location>
</feature>
<accession>A0A428TIX2</accession>
<reference evidence="2 3" key="1">
    <citation type="submission" date="2017-06" db="EMBL/GenBank/DDBJ databases">
        <title>Cmopartive genomic analysis of Ambrosia Fusariam Clade fungi.</title>
        <authorList>
            <person name="Stajich J.E."/>
            <person name="Carrillo J."/>
            <person name="Kijimoto T."/>
            <person name="Eskalen A."/>
            <person name="O'Donnell K."/>
            <person name="Kasson M."/>
        </authorList>
    </citation>
    <scope>NUCLEOTIDE SEQUENCE [LARGE SCALE GENOMIC DNA]</scope>
    <source>
        <strain evidence="2 3">NRRL 20438</strain>
    </source>
</reference>
<evidence type="ECO:0000256" key="1">
    <source>
        <dbReference type="SAM" id="MobiDB-lite"/>
    </source>
</evidence>
<feature type="compositionally biased region" description="Pro residues" evidence="1">
    <location>
        <begin position="210"/>
        <end position="223"/>
    </location>
</feature>
<dbReference type="EMBL" id="NIZV01000182">
    <property type="protein sequence ID" value="RSM01988.1"/>
    <property type="molecule type" value="Genomic_DNA"/>
</dbReference>
<dbReference type="Proteomes" id="UP000288429">
    <property type="component" value="Unassembled WGS sequence"/>
</dbReference>
<sequence>MKRKERVASQRASELMRHTALRFAPVLDGSNGLQDDSDSEFEVQPSPASSDNDQDETRPAKQPKFDPKTRGEPREISCAACINRMLACGPEFLCRCRDTPMATSCYGCAQGRRKCYQVPRAALPHARTLQEAAVRILNGEQILNWDRLALEAKKAVIQAEKNPRFVPNPPRAIDQGAAPSPEPSQSPPSQPYSSQTPSSEIPPSQTSPSQTPPPQEPQSPLPPFVISTLPVDDIAAAIARNNELVAKTNQLLRRVLGEIGAFTKGVSPPPWD</sequence>
<feature type="region of interest" description="Disordered" evidence="1">
    <location>
        <begin position="161"/>
        <end position="226"/>
    </location>
</feature>